<dbReference type="EMBL" id="JASBWT010000001">
    <property type="protein sequence ID" value="KAJ9108687.1"/>
    <property type="molecule type" value="Genomic_DNA"/>
</dbReference>
<proteinExistence type="predicted"/>
<evidence type="ECO:0000313" key="2">
    <source>
        <dbReference type="Proteomes" id="UP001227268"/>
    </source>
</evidence>
<reference evidence="1" key="1">
    <citation type="submission" date="2023-04" db="EMBL/GenBank/DDBJ databases">
        <title>Draft Genome sequencing of Naganishia species isolated from polar environments using Oxford Nanopore Technology.</title>
        <authorList>
            <person name="Leo P."/>
            <person name="Venkateswaran K."/>
        </authorList>
    </citation>
    <scope>NUCLEOTIDE SEQUENCE</scope>
    <source>
        <strain evidence="1">MNA-CCFEE 5423</strain>
    </source>
</reference>
<dbReference type="Proteomes" id="UP001227268">
    <property type="component" value="Unassembled WGS sequence"/>
</dbReference>
<organism evidence="1 2">
    <name type="scientific">Naganishia friedmannii</name>
    <dbReference type="NCBI Taxonomy" id="89922"/>
    <lineage>
        <taxon>Eukaryota</taxon>
        <taxon>Fungi</taxon>
        <taxon>Dikarya</taxon>
        <taxon>Basidiomycota</taxon>
        <taxon>Agaricomycotina</taxon>
        <taxon>Tremellomycetes</taxon>
        <taxon>Filobasidiales</taxon>
        <taxon>Filobasidiaceae</taxon>
        <taxon>Naganishia</taxon>
    </lineage>
</organism>
<name>A0ACC2WC87_9TREE</name>
<keyword evidence="2" id="KW-1185">Reference proteome</keyword>
<evidence type="ECO:0000313" key="1">
    <source>
        <dbReference type="EMBL" id="KAJ9108687.1"/>
    </source>
</evidence>
<comment type="caution">
    <text evidence="1">The sequence shown here is derived from an EMBL/GenBank/DDBJ whole genome shotgun (WGS) entry which is preliminary data.</text>
</comment>
<accession>A0ACC2WC87</accession>
<gene>
    <name evidence="1" type="ORF">QFC21_000007</name>
</gene>
<sequence length="515" mass="57293">MSFPEQAISTVQQPAPAVPSAQQATPALVVQPPPVQPAAAQRETPTWQTSSQTPQPPPTLDEPQPLDLPLATIANSISRSPAPPAAAPVPASTPAAPPSAPVSLPQAPSSVPHILAPQSQYLPISAYDASQLDSNSQRKRGRPRKYFDEESKRAAELERRRKKRKSDADGDESTDDVDSEANGTSGAGKKEERRPYLHYQMDFGKYDNTKPGALTARDVVVNWLAAGTNFKDWLSWSMDKKNEVAQMLRKELKEHGMLDRDIISVKQQITYLMRGCEEAKKFENEKVNEPLTTFNSTKVSYLTNRGIAPGHAYLEHTWPFYPKLKDAVADVSVPMPVTRPPRSPRPVLPPQAHQPRPSQMSSSFIPSSHLDSSMDYSALDGNLDPALGGAMSGEPLQAEVLAVTSWANHLLSEESRRRQTSSKFTLPDMEDTEMVKVLREKEKWELEKMQIRQKLELEKEQMKIKDKTSERETHVQSILVFGDLLKDGLTKNEAGRIVWRDQWPAIKASMDADDD</sequence>
<protein>
    <submittedName>
        <fullName evidence="1">Uncharacterized protein</fullName>
    </submittedName>
</protein>